<keyword evidence="2" id="KW-1185">Reference proteome</keyword>
<dbReference type="AlphaFoldDB" id="A0A5C6CE82"/>
<gene>
    <name evidence="1" type="ORF">Pla52o_24420</name>
</gene>
<reference evidence="1 2" key="1">
    <citation type="submission" date="2019-02" db="EMBL/GenBank/DDBJ databases">
        <title>Deep-cultivation of Planctomycetes and their phenomic and genomic characterization uncovers novel biology.</title>
        <authorList>
            <person name="Wiegand S."/>
            <person name="Jogler M."/>
            <person name="Boedeker C."/>
            <person name="Pinto D."/>
            <person name="Vollmers J."/>
            <person name="Rivas-Marin E."/>
            <person name="Kohn T."/>
            <person name="Peeters S.H."/>
            <person name="Heuer A."/>
            <person name="Rast P."/>
            <person name="Oberbeckmann S."/>
            <person name="Bunk B."/>
            <person name="Jeske O."/>
            <person name="Meyerdierks A."/>
            <person name="Storesund J.E."/>
            <person name="Kallscheuer N."/>
            <person name="Luecker S."/>
            <person name="Lage O.M."/>
            <person name="Pohl T."/>
            <person name="Merkel B.J."/>
            <person name="Hornburger P."/>
            <person name="Mueller R.-W."/>
            <person name="Bruemmer F."/>
            <person name="Labrenz M."/>
            <person name="Spormann A.M."/>
            <person name="Op Den Camp H."/>
            <person name="Overmann J."/>
            <person name="Amann R."/>
            <person name="Jetten M.S.M."/>
            <person name="Mascher T."/>
            <person name="Medema M.H."/>
            <person name="Devos D.P."/>
            <person name="Kaster A.-K."/>
            <person name="Ovreas L."/>
            <person name="Rohde M."/>
            <person name="Galperin M.Y."/>
            <person name="Jogler C."/>
        </authorList>
    </citation>
    <scope>NUCLEOTIDE SEQUENCE [LARGE SCALE GENOMIC DNA]</scope>
    <source>
        <strain evidence="1 2">Pla52o</strain>
    </source>
</reference>
<accession>A0A5C6CE82</accession>
<organism evidence="1 2">
    <name type="scientific">Novipirellula galeiformis</name>
    <dbReference type="NCBI Taxonomy" id="2528004"/>
    <lineage>
        <taxon>Bacteria</taxon>
        <taxon>Pseudomonadati</taxon>
        <taxon>Planctomycetota</taxon>
        <taxon>Planctomycetia</taxon>
        <taxon>Pirellulales</taxon>
        <taxon>Pirellulaceae</taxon>
        <taxon>Novipirellula</taxon>
    </lineage>
</organism>
<dbReference type="Proteomes" id="UP000316304">
    <property type="component" value="Unassembled WGS sequence"/>
</dbReference>
<evidence type="ECO:0000313" key="2">
    <source>
        <dbReference type="Proteomes" id="UP000316304"/>
    </source>
</evidence>
<comment type="caution">
    <text evidence="1">The sequence shown here is derived from an EMBL/GenBank/DDBJ whole genome shotgun (WGS) entry which is preliminary data.</text>
</comment>
<protein>
    <submittedName>
        <fullName evidence="1">Uncharacterized protein</fullName>
    </submittedName>
</protein>
<name>A0A5C6CE82_9BACT</name>
<proteinExistence type="predicted"/>
<sequence>MPASPDYHLRELLLDASATLFTHIYYSRSIRQFQRCIENLIKIELLQQLNDVPWNFASVMDTRKNSFSAATVGDFD</sequence>
<dbReference type="EMBL" id="SJPT01000004">
    <property type="protein sequence ID" value="TWU22910.1"/>
    <property type="molecule type" value="Genomic_DNA"/>
</dbReference>
<evidence type="ECO:0000313" key="1">
    <source>
        <dbReference type="EMBL" id="TWU22910.1"/>
    </source>
</evidence>